<dbReference type="Proteomes" id="UP001500596">
    <property type="component" value="Unassembled WGS sequence"/>
</dbReference>
<evidence type="ECO:0000256" key="2">
    <source>
        <dbReference type="SAM" id="SignalP"/>
    </source>
</evidence>
<evidence type="ECO:0000313" key="3">
    <source>
        <dbReference type="EMBL" id="GAA1676252.1"/>
    </source>
</evidence>
<gene>
    <name evidence="3" type="ORF">GCM10009807_20350</name>
</gene>
<protein>
    <recommendedName>
        <fullName evidence="5">Nitrate ABC transporter substrate-binding protein</fullName>
    </recommendedName>
</protein>
<sequence length="187" mass="19669">MTRRRTFFGSSLLLTAGVLVLTACAGSTEAGPPPSPQPVATSPTPTPSVTATTEPLGDPTCETIIPAATVEDFGSVGWTVRAEPFRIGEQELEGGVQCVWGDFTTATDHVQIYGWAPISAEAADDAQDELVALGWRVEESPEGLIVTESADTTVATDGDGYGLTYLFGDGWVKYADTKQGLLLVTWG</sequence>
<feature type="compositionally biased region" description="Low complexity" evidence="1">
    <location>
        <begin position="38"/>
        <end position="53"/>
    </location>
</feature>
<feature type="chain" id="PRO_5046930317" description="Nitrate ABC transporter substrate-binding protein" evidence="2">
    <location>
        <begin position="26"/>
        <end position="187"/>
    </location>
</feature>
<accession>A0ABP4SRY5</accession>
<feature type="region of interest" description="Disordered" evidence="1">
    <location>
        <begin position="27"/>
        <end position="57"/>
    </location>
</feature>
<keyword evidence="4" id="KW-1185">Reference proteome</keyword>
<organism evidence="3 4">
    <name type="scientific">Microbacterium lacus</name>
    <dbReference type="NCBI Taxonomy" id="415217"/>
    <lineage>
        <taxon>Bacteria</taxon>
        <taxon>Bacillati</taxon>
        <taxon>Actinomycetota</taxon>
        <taxon>Actinomycetes</taxon>
        <taxon>Micrococcales</taxon>
        <taxon>Microbacteriaceae</taxon>
        <taxon>Microbacterium</taxon>
    </lineage>
</organism>
<comment type="caution">
    <text evidence="3">The sequence shown here is derived from an EMBL/GenBank/DDBJ whole genome shotgun (WGS) entry which is preliminary data.</text>
</comment>
<evidence type="ECO:0008006" key="5">
    <source>
        <dbReference type="Google" id="ProtNLM"/>
    </source>
</evidence>
<reference evidence="4" key="1">
    <citation type="journal article" date="2019" name="Int. J. Syst. Evol. Microbiol.">
        <title>The Global Catalogue of Microorganisms (GCM) 10K type strain sequencing project: providing services to taxonomists for standard genome sequencing and annotation.</title>
        <authorList>
            <consortium name="The Broad Institute Genomics Platform"/>
            <consortium name="The Broad Institute Genome Sequencing Center for Infectious Disease"/>
            <person name="Wu L."/>
            <person name="Ma J."/>
        </authorList>
    </citation>
    <scope>NUCLEOTIDE SEQUENCE [LARGE SCALE GENOMIC DNA]</scope>
    <source>
        <strain evidence="4">JCM 15575</strain>
    </source>
</reference>
<evidence type="ECO:0000313" key="4">
    <source>
        <dbReference type="Proteomes" id="UP001500596"/>
    </source>
</evidence>
<keyword evidence="2" id="KW-0732">Signal</keyword>
<dbReference type="EMBL" id="BAAAPK010000001">
    <property type="protein sequence ID" value="GAA1676252.1"/>
    <property type="molecule type" value="Genomic_DNA"/>
</dbReference>
<evidence type="ECO:0000256" key="1">
    <source>
        <dbReference type="SAM" id="MobiDB-lite"/>
    </source>
</evidence>
<dbReference type="RefSeq" id="WP_344054177.1">
    <property type="nucleotide sequence ID" value="NZ_BAAAPK010000001.1"/>
</dbReference>
<name>A0ABP4SRY5_9MICO</name>
<proteinExistence type="predicted"/>
<dbReference type="PROSITE" id="PS51257">
    <property type="entry name" value="PROKAR_LIPOPROTEIN"/>
    <property type="match status" value="1"/>
</dbReference>
<feature type="signal peptide" evidence="2">
    <location>
        <begin position="1"/>
        <end position="25"/>
    </location>
</feature>